<evidence type="ECO:0008006" key="2">
    <source>
        <dbReference type="Google" id="ProtNLM"/>
    </source>
</evidence>
<gene>
    <name evidence="1" type="ORF">KL86CLO1_13075</name>
</gene>
<organism evidence="1">
    <name type="scientific">uncultured Eubacteriales bacterium</name>
    <dbReference type="NCBI Taxonomy" id="172733"/>
    <lineage>
        <taxon>Bacteria</taxon>
        <taxon>Bacillati</taxon>
        <taxon>Bacillota</taxon>
        <taxon>Clostridia</taxon>
        <taxon>Eubacteriales</taxon>
        <taxon>environmental samples</taxon>
    </lineage>
</organism>
<reference evidence="1" key="1">
    <citation type="submission" date="2016-04" db="EMBL/GenBank/DDBJ databases">
        <authorList>
            <person name="Evans L.H."/>
            <person name="Alamgir A."/>
            <person name="Owens N."/>
            <person name="Weber N.D."/>
            <person name="Virtaneva K."/>
            <person name="Barbian K."/>
            <person name="Babar A."/>
            <person name="Rosenke K."/>
        </authorList>
    </citation>
    <scope>NUCLEOTIDE SEQUENCE</scope>
    <source>
        <strain evidence="1">86</strain>
    </source>
</reference>
<dbReference type="EMBL" id="FLUN01000001">
    <property type="protein sequence ID" value="SBW10836.1"/>
    <property type="molecule type" value="Genomic_DNA"/>
</dbReference>
<dbReference type="AlphaFoldDB" id="A0A212KGG9"/>
<name>A0A212KGG9_9FIRM</name>
<sequence>MNTQEMVQIALDLAKLDELPMDSAISVEGENITSVLAGIDMGAAELSLARQLGYDCVARHHNMVPRLGKLGDLVAHDHYEKMVKYGVPVNVAQKLLEHRKRAVEIMFHGSNLDGAPSVARLLGMPYVGLHTPADLLGERAVEAKVAEVCSEKENPTVQDVLDKLLTIREYAQAPEGQKPAIWVGEPTSYAGKVIVEFAGGLAGELDELKAYIDAGVGTFICMHMDGDIVKALREDNRCNVLVMGHMSSDSIGFNQILDAWEAKGVKVTRVGGLI</sequence>
<protein>
    <recommendedName>
        <fullName evidence="2">GTP cyclohydrolase 1 type 2 homolog</fullName>
    </recommendedName>
</protein>
<evidence type="ECO:0000313" key="1">
    <source>
        <dbReference type="EMBL" id="SBW10836.1"/>
    </source>
</evidence>
<proteinExistence type="predicted"/>
<accession>A0A212KGG9</accession>